<keyword evidence="1" id="KW-0472">Membrane</keyword>
<evidence type="ECO:0000256" key="1">
    <source>
        <dbReference type="SAM" id="Phobius"/>
    </source>
</evidence>
<feature type="transmembrane region" description="Helical" evidence="1">
    <location>
        <begin position="6"/>
        <end position="25"/>
    </location>
</feature>
<proteinExistence type="predicted"/>
<sequence length="103" mass="11983">MDAIALAIVLTGLSFLFSFVSWLALMKTIKVRITEPYLSGEPERDYSLNIHEPSITLRRIFGKLYDAIYRYIQTGYWGDWFLLSLPFLVVLMIIFIIAYLRGL</sequence>
<reference evidence="2" key="1">
    <citation type="journal article" date="2020" name="mSystems">
        <title>Genome- and Community-Level Interaction Insights into Carbon Utilization and Element Cycling Functions of Hydrothermarchaeota in Hydrothermal Sediment.</title>
        <authorList>
            <person name="Zhou Z."/>
            <person name="Liu Y."/>
            <person name="Xu W."/>
            <person name="Pan J."/>
            <person name="Luo Z.H."/>
            <person name="Li M."/>
        </authorList>
    </citation>
    <scope>NUCLEOTIDE SEQUENCE [LARGE SCALE GENOMIC DNA]</scope>
    <source>
        <strain evidence="2">SpSt-123</strain>
    </source>
</reference>
<keyword evidence="1" id="KW-1133">Transmembrane helix</keyword>
<dbReference type="EMBL" id="DSDY01000182">
    <property type="protein sequence ID" value="HDS11159.1"/>
    <property type="molecule type" value="Genomic_DNA"/>
</dbReference>
<comment type="caution">
    <text evidence="2">The sequence shown here is derived from an EMBL/GenBank/DDBJ whole genome shotgun (WGS) entry which is preliminary data.</text>
</comment>
<evidence type="ECO:0000313" key="2">
    <source>
        <dbReference type="EMBL" id="HDS11159.1"/>
    </source>
</evidence>
<keyword evidence="1" id="KW-0812">Transmembrane</keyword>
<organism evidence="2">
    <name type="scientific">Fervidicoccus fontis</name>
    <dbReference type="NCBI Taxonomy" id="683846"/>
    <lineage>
        <taxon>Archaea</taxon>
        <taxon>Thermoproteota</taxon>
        <taxon>Thermoprotei</taxon>
        <taxon>Fervidicoccales</taxon>
        <taxon>Fervidicoccaceae</taxon>
        <taxon>Fervidicoccus</taxon>
    </lineage>
</organism>
<dbReference type="AlphaFoldDB" id="A0A7C1E2B8"/>
<name>A0A7C1E2B8_9CREN</name>
<protein>
    <submittedName>
        <fullName evidence="2">Uncharacterized protein</fullName>
    </submittedName>
</protein>
<feature type="transmembrane region" description="Helical" evidence="1">
    <location>
        <begin position="80"/>
        <end position="100"/>
    </location>
</feature>
<gene>
    <name evidence="2" type="ORF">ENO04_06075</name>
</gene>
<accession>A0A7C1E2B8</accession>